<dbReference type="GO" id="GO:1904491">
    <property type="term" value="P:protein localization to ciliary transition zone"/>
    <property type="evidence" value="ECO:0007669"/>
    <property type="project" value="TreeGrafter"/>
</dbReference>
<dbReference type="PANTHER" id="PTHR20837:SF0">
    <property type="entry name" value="COILED-COIL AND C2 DOMAIN-CONTAINING PROTEIN 2A"/>
    <property type="match status" value="1"/>
</dbReference>
<gene>
    <name evidence="3" type="ORF">NQ314_018891</name>
</gene>
<dbReference type="AlphaFoldDB" id="A0AAV8WPU3"/>
<protein>
    <recommendedName>
        <fullName evidence="2">Centrosomal protein of 76 kDa C-terminal domain-containing protein</fullName>
    </recommendedName>
</protein>
<name>A0AAV8WPU3_9CUCU</name>
<dbReference type="GO" id="GO:0035869">
    <property type="term" value="C:ciliary transition zone"/>
    <property type="evidence" value="ECO:0007669"/>
    <property type="project" value="TreeGrafter"/>
</dbReference>
<evidence type="ECO:0000256" key="1">
    <source>
        <dbReference type="SAM" id="Coils"/>
    </source>
</evidence>
<evidence type="ECO:0000313" key="3">
    <source>
        <dbReference type="EMBL" id="KAJ8928553.1"/>
    </source>
</evidence>
<evidence type="ECO:0000259" key="2">
    <source>
        <dbReference type="Pfam" id="PF24652"/>
    </source>
</evidence>
<dbReference type="PANTHER" id="PTHR20837">
    <property type="entry name" value="CENTROSOMAL PROTEIN-RELATED"/>
    <property type="match status" value="1"/>
</dbReference>
<dbReference type="EMBL" id="JANEYF010005337">
    <property type="protein sequence ID" value="KAJ8928553.1"/>
    <property type="molecule type" value="Genomic_DNA"/>
</dbReference>
<dbReference type="InterPro" id="IPR056288">
    <property type="entry name" value="CEP76_C"/>
</dbReference>
<evidence type="ECO:0000313" key="4">
    <source>
        <dbReference type="Proteomes" id="UP001162156"/>
    </source>
</evidence>
<dbReference type="Pfam" id="PF24652">
    <property type="entry name" value="CEP76_C"/>
    <property type="match status" value="1"/>
</dbReference>
<dbReference type="Proteomes" id="UP001162156">
    <property type="component" value="Unassembled WGS sequence"/>
</dbReference>
<sequence length="104" mass="12391">MHINWLPLFNNNINAPTHFVNNKVNYKLKGNVEELEAQLEKQIKKKVTKLRQLDRTIWNHNLANIFKNALKSFEIHHMYNKNHFETISELNDQLSSFNVSITFK</sequence>
<feature type="domain" description="Centrosomal protein of 76 kDa C-terminal" evidence="2">
    <location>
        <begin position="31"/>
        <end position="83"/>
    </location>
</feature>
<keyword evidence="1" id="KW-0175">Coiled coil</keyword>
<dbReference type="GO" id="GO:1905515">
    <property type="term" value="P:non-motile cilium assembly"/>
    <property type="evidence" value="ECO:0007669"/>
    <property type="project" value="TreeGrafter"/>
</dbReference>
<comment type="caution">
    <text evidence="3">The sequence shown here is derived from an EMBL/GenBank/DDBJ whole genome shotgun (WGS) entry which is preliminary data.</text>
</comment>
<accession>A0AAV8WPU3</accession>
<proteinExistence type="predicted"/>
<reference evidence="3" key="1">
    <citation type="journal article" date="2023" name="Insect Mol. Biol.">
        <title>Genome sequencing provides insights into the evolution of gene families encoding plant cell wall-degrading enzymes in longhorned beetles.</title>
        <authorList>
            <person name="Shin N.R."/>
            <person name="Okamura Y."/>
            <person name="Kirsch R."/>
            <person name="Pauchet Y."/>
        </authorList>
    </citation>
    <scope>NUCLEOTIDE SEQUENCE</scope>
    <source>
        <strain evidence="3">RBIC_L_NR</strain>
    </source>
</reference>
<dbReference type="InterPro" id="IPR052434">
    <property type="entry name" value="Tectonic-like_complex_comp"/>
</dbReference>
<feature type="coiled-coil region" evidence="1">
    <location>
        <begin position="25"/>
        <end position="56"/>
    </location>
</feature>
<organism evidence="3 4">
    <name type="scientific">Rhamnusium bicolor</name>
    <dbReference type="NCBI Taxonomy" id="1586634"/>
    <lineage>
        <taxon>Eukaryota</taxon>
        <taxon>Metazoa</taxon>
        <taxon>Ecdysozoa</taxon>
        <taxon>Arthropoda</taxon>
        <taxon>Hexapoda</taxon>
        <taxon>Insecta</taxon>
        <taxon>Pterygota</taxon>
        <taxon>Neoptera</taxon>
        <taxon>Endopterygota</taxon>
        <taxon>Coleoptera</taxon>
        <taxon>Polyphaga</taxon>
        <taxon>Cucujiformia</taxon>
        <taxon>Chrysomeloidea</taxon>
        <taxon>Cerambycidae</taxon>
        <taxon>Lepturinae</taxon>
        <taxon>Rhagiini</taxon>
        <taxon>Rhamnusium</taxon>
    </lineage>
</organism>
<keyword evidence="4" id="KW-1185">Reference proteome</keyword>